<name>V5GG10_KALBG</name>
<feature type="compositionally biased region" description="Polar residues" evidence="1">
    <location>
        <begin position="427"/>
        <end position="455"/>
    </location>
</feature>
<dbReference type="EMBL" id="KI545893">
    <property type="protein sequence ID" value="EST04962.1"/>
    <property type="molecule type" value="Genomic_DNA"/>
</dbReference>
<evidence type="ECO:0000256" key="1">
    <source>
        <dbReference type="SAM" id="MobiDB-lite"/>
    </source>
</evidence>
<dbReference type="OrthoDB" id="2553278at2759"/>
<feature type="region of interest" description="Disordered" evidence="1">
    <location>
        <begin position="1"/>
        <end position="91"/>
    </location>
</feature>
<evidence type="ECO:0000313" key="2">
    <source>
        <dbReference type="EMBL" id="EST04962.1"/>
    </source>
</evidence>
<feature type="region of interest" description="Disordered" evidence="1">
    <location>
        <begin position="218"/>
        <end position="249"/>
    </location>
</feature>
<reference evidence="3" key="1">
    <citation type="journal article" date="2013" name="Genome Announc.">
        <title>Draft genome sequence of Pseudozyma brasiliensis sp. nov. strain GHG001, a high producer of endo-1,4-xylanase isolated from an insect pest of sugarcane.</title>
        <authorList>
            <person name="Oliveira J.V.D.C."/>
            <person name="dos Santos R.A.C."/>
            <person name="Borges T.A."/>
            <person name="Riano-Pachon D.M."/>
            <person name="Goldman G.H."/>
        </authorList>
    </citation>
    <scope>NUCLEOTIDE SEQUENCE [LARGE SCALE GENOMIC DNA]</scope>
    <source>
        <strain evidence="3">GHG001</strain>
    </source>
</reference>
<sequence>MAGSKHKPNLSQSSNSSSEDGTTSRASSSSHAQPSTSQQPTLSRWERLRRPSAASSTKRPTFADASSSTVTSPTSPFFPLPSPGAQSSNMMRTASDDSYMHILAASAAARKAAMDSGAVVSDTASVSSFTCSLSKEFDRQRTDVATLNASLPDLPASAQASIRVHSTNGGGDKKQAWLDTTFNKLSARYRCPKKAKAPALKPNKPHFLDLSSIICPIPARPHRATPEDEGEAGDRSSSSSSSFASGPDSSFEAMSGWDVSSADTSYELRTPQAEDDRACYYDFTTPRPSQMQRFASAQAAALGSGMRLPSPPLISPLMPNFALPTSGASTPGFAPPSANNYGFPPPPQMSGRGVTVDDIQHKPTLSVRTTTNGGTLPAMRQLRKQKSFDNPAELRRRQKQEWSVGGPKPPGFGGNAGLTIGIPTQPGEASSLHSITPTNSYSNIVHTPTKSQWSPESPAPKTQPGAFVGARQRANSRADEFAANFRKFTGRSTAPMPTATGAK</sequence>
<feature type="compositionally biased region" description="Low complexity" evidence="1">
    <location>
        <begin position="66"/>
        <end position="75"/>
    </location>
</feature>
<organism evidence="2 3">
    <name type="scientific">Kalmanozyma brasiliensis (strain GHG001)</name>
    <name type="common">Yeast</name>
    <name type="synonym">Pseudozyma brasiliensis</name>
    <dbReference type="NCBI Taxonomy" id="1365824"/>
    <lineage>
        <taxon>Eukaryota</taxon>
        <taxon>Fungi</taxon>
        <taxon>Dikarya</taxon>
        <taxon>Basidiomycota</taxon>
        <taxon>Ustilaginomycotina</taxon>
        <taxon>Ustilaginomycetes</taxon>
        <taxon>Ustilaginales</taxon>
        <taxon>Ustilaginaceae</taxon>
        <taxon>Kalmanozyma</taxon>
    </lineage>
</organism>
<feature type="compositionally biased region" description="Low complexity" evidence="1">
    <location>
        <begin position="11"/>
        <end position="39"/>
    </location>
</feature>
<dbReference type="Proteomes" id="UP000019377">
    <property type="component" value="Unassembled WGS sequence"/>
</dbReference>
<dbReference type="eggNOG" id="ENOG502R33N">
    <property type="taxonomic scope" value="Eukaryota"/>
</dbReference>
<feature type="region of interest" description="Disordered" evidence="1">
    <location>
        <begin position="423"/>
        <end position="474"/>
    </location>
</feature>
<evidence type="ECO:0000313" key="3">
    <source>
        <dbReference type="Proteomes" id="UP000019377"/>
    </source>
</evidence>
<protein>
    <submittedName>
        <fullName evidence="2">Uncharacterized protein</fullName>
    </submittedName>
</protein>
<feature type="region of interest" description="Disordered" evidence="1">
    <location>
        <begin position="388"/>
        <end position="410"/>
    </location>
</feature>
<keyword evidence="3" id="KW-1185">Reference proteome</keyword>
<feature type="compositionally biased region" description="Low complexity" evidence="1">
    <location>
        <begin position="236"/>
        <end position="249"/>
    </location>
</feature>
<dbReference type="AlphaFoldDB" id="V5GG10"/>
<accession>V5GG10</accession>
<dbReference type="HOGENOM" id="CLU_541971_0_0_1"/>
<gene>
    <name evidence="2" type="ORF">PSEUBRA_SCAF7g04503</name>
</gene>
<proteinExistence type="predicted"/>